<protein>
    <submittedName>
        <fullName evidence="2">Uncharacterized protein</fullName>
    </submittedName>
</protein>
<dbReference type="KEGG" id="aalt:CC77DRAFT_978658"/>
<evidence type="ECO:0000313" key="2">
    <source>
        <dbReference type="EMBL" id="OAG26093.1"/>
    </source>
</evidence>
<evidence type="ECO:0000313" key="3">
    <source>
        <dbReference type="Proteomes" id="UP000077248"/>
    </source>
</evidence>
<dbReference type="RefSeq" id="XP_018391514.1">
    <property type="nucleotide sequence ID" value="XM_018536008.1"/>
</dbReference>
<keyword evidence="1" id="KW-0812">Transmembrane</keyword>
<proteinExistence type="predicted"/>
<feature type="transmembrane region" description="Helical" evidence="1">
    <location>
        <begin position="114"/>
        <end position="138"/>
    </location>
</feature>
<feature type="transmembrane region" description="Helical" evidence="1">
    <location>
        <begin position="232"/>
        <end position="254"/>
    </location>
</feature>
<feature type="transmembrane region" description="Helical" evidence="1">
    <location>
        <begin position="282"/>
        <end position="309"/>
    </location>
</feature>
<name>A0A177E295_ALTAL</name>
<keyword evidence="3" id="KW-1185">Reference proteome</keyword>
<feature type="transmembrane region" description="Helical" evidence="1">
    <location>
        <begin position="159"/>
        <end position="183"/>
    </location>
</feature>
<evidence type="ECO:0000256" key="1">
    <source>
        <dbReference type="SAM" id="Phobius"/>
    </source>
</evidence>
<feature type="transmembrane region" description="Helical" evidence="1">
    <location>
        <begin position="321"/>
        <end position="344"/>
    </location>
</feature>
<dbReference type="STRING" id="5599.A0A177E295"/>
<reference evidence="2 3" key="1">
    <citation type="submission" date="2016-05" db="EMBL/GenBank/DDBJ databases">
        <title>Comparative analysis of secretome profiles of manganese(II)-oxidizing ascomycete fungi.</title>
        <authorList>
            <consortium name="DOE Joint Genome Institute"/>
            <person name="Zeiner C.A."/>
            <person name="Purvine S.O."/>
            <person name="Zink E.M."/>
            <person name="Wu S."/>
            <person name="Pasa-Tolic L."/>
            <person name="Chaput D.L."/>
            <person name="Haridas S."/>
            <person name="Grigoriev I.V."/>
            <person name="Santelli C.M."/>
            <person name="Hansel C.M."/>
        </authorList>
    </citation>
    <scope>NUCLEOTIDE SEQUENCE [LARGE SCALE GENOMIC DNA]</scope>
    <source>
        <strain evidence="2 3">SRC1lrK2f</strain>
    </source>
</reference>
<dbReference type="GeneID" id="29121602"/>
<keyword evidence="1" id="KW-0472">Membrane</keyword>
<organism evidence="2 3">
    <name type="scientific">Alternaria alternata</name>
    <name type="common">Alternaria rot fungus</name>
    <name type="synonym">Torula alternata</name>
    <dbReference type="NCBI Taxonomy" id="5599"/>
    <lineage>
        <taxon>Eukaryota</taxon>
        <taxon>Fungi</taxon>
        <taxon>Dikarya</taxon>
        <taxon>Ascomycota</taxon>
        <taxon>Pezizomycotina</taxon>
        <taxon>Dothideomycetes</taxon>
        <taxon>Pleosporomycetidae</taxon>
        <taxon>Pleosporales</taxon>
        <taxon>Pleosporineae</taxon>
        <taxon>Pleosporaceae</taxon>
        <taxon>Alternaria</taxon>
        <taxon>Alternaria sect. Alternaria</taxon>
        <taxon>Alternaria alternata complex</taxon>
    </lineage>
</organism>
<dbReference type="AlphaFoldDB" id="A0A177E295"/>
<sequence length="450" mass="50491">MNATSLLDFGSPSFNFTNCSSAVSIWLYLQPVVDTDMIAPNDDYRDPHKIYAYIIESLDGYLQHNSVQKPPMTDEFWVWTQRDSRLDQTAAEYAYKTCVQTLCRAVGWKGNPDMVGIGMLVTYLMQQLLISLYLYPIVRTRLGIKPNRTDRKSFISRTLLAMRLSTTAFLSASAVFSIALLLASNITMAQQESTSVLATFVLSAVVPLNSVFPVIILQLATPGTFRRLKGRLMLWGVIDVLILVLVIRGIFVLVMTTAEDSTQIGGDPIGQKACVDMDFAPWVYLCWATAALLVIGLTVFVVGSLLSVLRHRPSVFVRFPSWTSWTILFVSFFAMLFFNIWLVYVTIRIRARAGAYNKDSEWTFGQILALATWVPFLAEFAYTWLEEPEDALNGRLPAPYEVVVASTIDDAFGTERPGIEQARGQFQRLAATDLPSFESSKAPTWPFKTH</sequence>
<dbReference type="OMA" id="LICLWPW"/>
<dbReference type="EMBL" id="KV441469">
    <property type="protein sequence ID" value="OAG26093.1"/>
    <property type="molecule type" value="Genomic_DNA"/>
</dbReference>
<dbReference type="Proteomes" id="UP000077248">
    <property type="component" value="Unassembled WGS sequence"/>
</dbReference>
<dbReference type="VEuPathDB" id="FungiDB:CC77DRAFT_978658"/>
<accession>A0A177E295</accession>
<feature type="transmembrane region" description="Helical" evidence="1">
    <location>
        <begin position="195"/>
        <end position="220"/>
    </location>
</feature>
<keyword evidence="1" id="KW-1133">Transmembrane helix</keyword>
<gene>
    <name evidence="2" type="ORF">CC77DRAFT_978658</name>
</gene>